<keyword evidence="1" id="KW-1133">Transmembrane helix</keyword>
<proteinExistence type="predicted"/>
<keyword evidence="3" id="KW-1185">Reference proteome</keyword>
<evidence type="ECO:0000313" key="2">
    <source>
        <dbReference type="EMBL" id="KAL0129397.1"/>
    </source>
</evidence>
<feature type="transmembrane region" description="Helical" evidence="1">
    <location>
        <begin position="53"/>
        <end position="69"/>
    </location>
</feature>
<evidence type="ECO:0000256" key="1">
    <source>
        <dbReference type="SAM" id="Phobius"/>
    </source>
</evidence>
<evidence type="ECO:0000313" key="3">
    <source>
        <dbReference type="Proteomes" id="UP001430953"/>
    </source>
</evidence>
<comment type="caution">
    <text evidence="2">The sequence shown here is derived from an EMBL/GenBank/DDBJ whole genome shotgun (WGS) entry which is preliminary data.</text>
</comment>
<keyword evidence="1" id="KW-0812">Transmembrane</keyword>
<reference evidence="2 3" key="1">
    <citation type="submission" date="2023-03" db="EMBL/GenBank/DDBJ databases">
        <title>High recombination rates correlate with genetic variation in Cardiocondyla obscurior ants.</title>
        <authorList>
            <person name="Errbii M."/>
        </authorList>
    </citation>
    <scope>NUCLEOTIDE SEQUENCE [LARGE SCALE GENOMIC DNA]</scope>
    <source>
        <strain evidence="2">Alpha-2009</strain>
        <tissue evidence="2">Whole body</tissue>
    </source>
</reference>
<protein>
    <submittedName>
        <fullName evidence="2">Uncharacterized protein</fullName>
    </submittedName>
</protein>
<organism evidence="2 3">
    <name type="scientific">Cardiocondyla obscurior</name>
    <dbReference type="NCBI Taxonomy" id="286306"/>
    <lineage>
        <taxon>Eukaryota</taxon>
        <taxon>Metazoa</taxon>
        <taxon>Ecdysozoa</taxon>
        <taxon>Arthropoda</taxon>
        <taxon>Hexapoda</taxon>
        <taxon>Insecta</taxon>
        <taxon>Pterygota</taxon>
        <taxon>Neoptera</taxon>
        <taxon>Endopterygota</taxon>
        <taxon>Hymenoptera</taxon>
        <taxon>Apocrita</taxon>
        <taxon>Aculeata</taxon>
        <taxon>Formicoidea</taxon>
        <taxon>Formicidae</taxon>
        <taxon>Myrmicinae</taxon>
        <taxon>Cardiocondyla</taxon>
    </lineage>
</organism>
<name>A0AAW2GQ62_9HYME</name>
<keyword evidence="1" id="KW-0472">Membrane</keyword>
<dbReference type="AlphaFoldDB" id="A0AAW2GQ62"/>
<gene>
    <name evidence="2" type="ORF">PUN28_004235</name>
</gene>
<dbReference type="Proteomes" id="UP001430953">
    <property type="component" value="Unassembled WGS sequence"/>
</dbReference>
<sequence length="110" mass="13192">MNCRHLQFFRSLITFAKVNYKIILSCVGRKKDTKNFREYIFNYRTNLNEGNMAYTYLFIVSIIVIEMIAQFGMEYFLDQELFFRLSLVKLFVCTVLPCTSHRSVFIRFLV</sequence>
<accession>A0AAW2GQ62</accession>
<dbReference type="EMBL" id="JADYXP020000003">
    <property type="protein sequence ID" value="KAL0129397.1"/>
    <property type="molecule type" value="Genomic_DNA"/>
</dbReference>